<feature type="transmembrane region" description="Helical" evidence="1">
    <location>
        <begin position="87"/>
        <end position="114"/>
    </location>
</feature>
<evidence type="ECO:0000313" key="3">
    <source>
        <dbReference type="Proteomes" id="UP000624419"/>
    </source>
</evidence>
<proteinExistence type="predicted"/>
<evidence type="ECO:0000256" key="1">
    <source>
        <dbReference type="SAM" id="Phobius"/>
    </source>
</evidence>
<accession>A0ABR8LMH9</accession>
<comment type="caution">
    <text evidence="2">The sequence shown here is derived from an EMBL/GenBank/DDBJ whole genome shotgun (WGS) entry which is preliminary data.</text>
</comment>
<reference evidence="2 3" key="1">
    <citation type="submission" date="2020-04" db="EMBL/GenBank/DDBJ databases">
        <title>Salinimonas sp. HHU 13199.</title>
        <authorList>
            <person name="Cui X."/>
            <person name="Zhang D."/>
        </authorList>
    </citation>
    <scope>NUCLEOTIDE SEQUENCE [LARGE SCALE GENOMIC DNA]</scope>
    <source>
        <strain evidence="2 3">HHU 13199</strain>
    </source>
</reference>
<organism evidence="2 3">
    <name type="scientific">Salinimonas profundi</name>
    <dbReference type="NCBI Taxonomy" id="2729140"/>
    <lineage>
        <taxon>Bacteria</taxon>
        <taxon>Pseudomonadati</taxon>
        <taxon>Pseudomonadota</taxon>
        <taxon>Gammaproteobacteria</taxon>
        <taxon>Alteromonadales</taxon>
        <taxon>Alteromonadaceae</taxon>
        <taxon>Alteromonas/Salinimonas group</taxon>
        <taxon>Salinimonas</taxon>
    </lineage>
</organism>
<gene>
    <name evidence="2" type="ORF">HHX48_13610</name>
</gene>
<protein>
    <submittedName>
        <fullName evidence="2">Uncharacterized protein</fullName>
    </submittedName>
</protein>
<evidence type="ECO:0000313" key="2">
    <source>
        <dbReference type="EMBL" id="MBD3586778.1"/>
    </source>
</evidence>
<dbReference type="Proteomes" id="UP000624419">
    <property type="component" value="Unassembled WGS sequence"/>
</dbReference>
<keyword evidence="1" id="KW-1133">Transmembrane helix</keyword>
<dbReference type="RefSeq" id="WP_191025977.1">
    <property type="nucleotide sequence ID" value="NZ_JABBXD010000008.1"/>
</dbReference>
<keyword evidence="1" id="KW-0472">Membrane</keyword>
<dbReference type="EMBL" id="JABBXD010000008">
    <property type="protein sequence ID" value="MBD3586778.1"/>
    <property type="molecule type" value="Genomic_DNA"/>
</dbReference>
<keyword evidence="3" id="KW-1185">Reference proteome</keyword>
<name>A0ABR8LMH9_9ALTE</name>
<keyword evidence="1" id="KW-0812">Transmembrane</keyword>
<sequence length="136" mass="14851">MKSRKSTIHPSADPAMQALLKRFPTAIANSFTTEPLCALAAVMGPGGPYSCRGYALYHQTSVCPVQFLSGFPDGPEPAGLSKSEQAFALFSMLIFVVISFTLLAGFTLFMMYLLKSALGIDLVSDFSTGIWEWYHR</sequence>